<dbReference type="OrthoDB" id="2745718at2759"/>
<evidence type="ECO:0000313" key="3">
    <source>
        <dbReference type="Proteomes" id="UP000287166"/>
    </source>
</evidence>
<dbReference type="EMBL" id="BFAD01000008">
    <property type="protein sequence ID" value="GBE86074.1"/>
    <property type="molecule type" value="Genomic_DNA"/>
</dbReference>
<comment type="caution">
    <text evidence="2">The sequence shown here is derived from an EMBL/GenBank/DDBJ whole genome shotgun (WGS) entry which is preliminary data.</text>
</comment>
<sequence>MSVDLQPTATPEILVEIPSAVAYHVLGDSTALLGEGELALVLTRLSGVSAPPAPAPGGVSRTPVLALTVGRAAFPLFEDTVFGTLAGDQRAYVFTPEIGGERGGYVKIALPEGVLVEGSSLSELHTQFEQVLIFYGLLKEGVEAATDESRKNVRDDYANGGQGTRDSTTSHLSENSPTTSPAHVPASVATALPSSTSGTQSVVITTRRVTNAVTSAVGNAGARVAGHLSQSSPSKSQDLANAYYPDAAEATEIQGTVTDAVVGMQFHEQETHDLQDVQDIVDAEDAEFWKEVAI</sequence>
<organism evidence="2 3">
    <name type="scientific">Sparassis crispa</name>
    <dbReference type="NCBI Taxonomy" id="139825"/>
    <lineage>
        <taxon>Eukaryota</taxon>
        <taxon>Fungi</taxon>
        <taxon>Dikarya</taxon>
        <taxon>Basidiomycota</taxon>
        <taxon>Agaricomycotina</taxon>
        <taxon>Agaricomycetes</taxon>
        <taxon>Polyporales</taxon>
        <taxon>Sparassidaceae</taxon>
        <taxon>Sparassis</taxon>
    </lineage>
</organism>
<dbReference type="RefSeq" id="XP_027616987.1">
    <property type="nucleotide sequence ID" value="XM_027761186.1"/>
</dbReference>
<dbReference type="AlphaFoldDB" id="A0A401GWD4"/>
<feature type="compositionally biased region" description="Polar residues" evidence="1">
    <location>
        <begin position="164"/>
        <end position="181"/>
    </location>
</feature>
<name>A0A401GWD4_9APHY</name>
<evidence type="ECO:0008006" key="4">
    <source>
        <dbReference type="Google" id="ProtNLM"/>
    </source>
</evidence>
<dbReference type="InParanoid" id="A0A401GWD4"/>
<reference evidence="2 3" key="1">
    <citation type="journal article" date="2018" name="Sci. Rep.">
        <title>Genome sequence of the cauliflower mushroom Sparassis crispa (Hanabiratake) and its association with beneficial usage.</title>
        <authorList>
            <person name="Kiyama R."/>
            <person name="Furutani Y."/>
            <person name="Kawaguchi K."/>
            <person name="Nakanishi T."/>
        </authorList>
    </citation>
    <scope>NUCLEOTIDE SEQUENCE [LARGE SCALE GENOMIC DNA]</scope>
</reference>
<keyword evidence="3" id="KW-1185">Reference proteome</keyword>
<feature type="region of interest" description="Disordered" evidence="1">
    <location>
        <begin position="145"/>
        <end position="184"/>
    </location>
</feature>
<dbReference type="GeneID" id="38782991"/>
<dbReference type="Proteomes" id="UP000287166">
    <property type="component" value="Unassembled WGS sequence"/>
</dbReference>
<feature type="compositionally biased region" description="Basic and acidic residues" evidence="1">
    <location>
        <begin position="147"/>
        <end position="157"/>
    </location>
</feature>
<protein>
    <recommendedName>
        <fullName evidence="4">Senescence domain-containing protein</fullName>
    </recommendedName>
</protein>
<evidence type="ECO:0000313" key="2">
    <source>
        <dbReference type="EMBL" id="GBE86074.1"/>
    </source>
</evidence>
<accession>A0A401GWD4</accession>
<proteinExistence type="predicted"/>
<gene>
    <name evidence="2" type="ORF">SCP_0805980</name>
</gene>
<evidence type="ECO:0000256" key="1">
    <source>
        <dbReference type="SAM" id="MobiDB-lite"/>
    </source>
</evidence>